<dbReference type="InterPro" id="IPR004244">
    <property type="entry name" value="Transposase_22"/>
</dbReference>
<dbReference type="PANTHER" id="PTHR11505">
    <property type="entry name" value="L1 TRANSPOSABLE ELEMENT-RELATED"/>
    <property type="match status" value="1"/>
</dbReference>
<proteinExistence type="predicted"/>
<dbReference type="Gene3D" id="3.30.70.1820">
    <property type="entry name" value="L1 transposable element, RRM domain"/>
    <property type="match status" value="1"/>
</dbReference>
<organism evidence="2 3">
    <name type="scientific">Pleurodeles waltl</name>
    <name type="common">Iberian ribbed newt</name>
    <dbReference type="NCBI Taxonomy" id="8319"/>
    <lineage>
        <taxon>Eukaryota</taxon>
        <taxon>Metazoa</taxon>
        <taxon>Chordata</taxon>
        <taxon>Craniata</taxon>
        <taxon>Vertebrata</taxon>
        <taxon>Euteleostomi</taxon>
        <taxon>Amphibia</taxon>
        <taxon>Batrachia</taxon>
        <taxon>Caudata</taxon>
        <taxon>Salamandroidea</taxon>
        <taxon>Salamandridae</taxon>
        <taxon>Pleurodelinae</taxon>
        <taxon>Pleurodeles</taxon>
    </lineage>
</organism>
<comment type="caution">
    <text evidence="2">The sequence shown here is derived from an EMBL/GenBank/DDBJ whole genome shotgun (WGS) entry which is preliminary data.</text>
</comment>
<accession>A0AAV7SLW3</accession>
<keyword evidence="3" id="KW-1185">Reference proteome</keyword>
<dbReference type="EMBL" id="JANPWB010000008">
    <property type="protein sequence ID" value="KAJ1165094.1"/>
    <property type="molecule type" value="Genomic_DNA"/>
</dbReference>
<sequence length="298" mass="33985">MDSMIASLTEDTKSIHLDIAGFQSQVTALEQWLMTVETQAALIPNRDQELWYLRSKVIDLEGRSSRDNICFLGFPENIEGADVQSVLKTTLPQIIGLTFDSPLEFQRAHRLGPKPRNGDNHPRPIIACFLRHTQALQLLQKARMQGPFCMNEHQIRMTADFSKETSEHRKAFLALQPCLRQPEVKFDLFELARMWIMKNNVSKDFYDPMDLSLYLNSLSDRPMDTATLLLPQTLTTTAQNPLPTDRSPSVALNKSRYLERLSKNHNDKRQVLHALAKHTQVADRDKSRSPLKPPAAPT</sequence>
<feature type="region of interest" description="Disordered" evidence="1">
    <location>
        <begin position="277"/>
        <end position="298"/>
    </location>
</feature>
<dbReference type="Proteomes" id="UP001066276">
    <property type="component" value="Chromosome 4_2"/>
</dbReference>
<dbReference type="AlphaFoldDB" id="A0AAV7SLW3"/>
<evidence type="ECO:0000313" key="3">
    <source>
        <dbReference type="Proteomes" id="UP001066276"/>
    </source>
</evidence>
<gene>
    <name evidence="2" type="ORF">NDU88_005523</name>
</gene>
<reference evidence="2" key="1">
    <citation type="journal article" date="2022" name="bioRxiv">
        <title>Sequencing and chromosome-scale assembly of the giantPleurodeles waltlgenome.</title>
        <authorList>
            <person name="Brown T."/>
            <person name="Elewa A."/>
            <person name="Iarovenko S."/>
            <person name="Subramanian E."/>
            <person name="Araus A.J."/>
            <person name="Petzold A."/>
            <person name="Susuki M."/>
            <person name="Suzuki K.-i.T."/>
            <person name="Hayashi T."/>
            <person name="Toyoda A."/>
            <person name="Oliveira C."/>
            <person name="Osipova E."/>
            <person name="Leigh N.D."/>
            <person name="Simon A."/>
            <person name="Yun M.H."/>
        </authorList>
    </citation>
    <scope>NUCLEOTIDE SEQUENCE</scope>
    <source>
        <strain evidence="2">20211129_DDA</strain>
        <tissue evidence="2">Liver</tissue>
    </source>
</reference>
<evidence type="ECO:0000256" key="1">
    <source>
        <dbReference type="SAM" id="MobiDB-lite"/>
    </source>
</evidence>
<protein>
    <submittedName>
        <fullName evidence="2">Uncharacterized protein</fullName>
    </submittedName>
</protein>
<evidence type="ECO:0000313" key="2">
    <source>
        <dbReference type="EMBL" id="KAJ1165094.1"/>
    </source>
</evidence>
<name>A0AAV7SLW3_PLEWA</name>